<evidence type="ECO:0000256" key="2">
    <source>
        <dbReference type="SAM" id="SignalP"/>
    </source>
</evidence>
<organism evidence="3">
    <name type="scientific">Chaetoceros debilis</name>
    <dbReference type="NCBI Taxonomy" id="122233"/>
    <lineage>
        <taxon>Eukaryota</taxon>
        <taxon>Sar</taxon>
        <taxon>Stramenopiles</taxon>
        <taxon>Ochrophyta</taxon>
        <taxon>Bacillariophyta</taxon>
        <taxon>Coscinodiscophyceae</taxon>
        <taxon>Chaetocerotophycidae</taxon>
        <taxon>Chaetocerotales</taxon>
        <taxon>Chaetocerotaceae</taxon>
        <taxon>Chaetoceros</taxon>
    </lineage>
</organism>
<protein>
    <submittedName>
        <fullName evidence="3">Uncharacterized protein</fullName>
    </submittedName>
</protein>
<keyword evidence="1" id="KW-0472">Membrane</keyword>
<evidence type="ECO:0000313" key="3">
    <source>
        <dbReference type="EMBL" id="CAE0457779.1"/>
    </source>
</evidence>
<dbReference type="AlphaFoldDB" id="A0A7S3PWT8"/>
<accession>A0A7S3PWT8</accession>
<feature type="signal peptide" evidence="2">
    <location>
        <begin position="1"/>
        <end position="20"/>
    </location>
</feature>
<feature type="chain" id="PRO_5030504978" evidence="2">
    <location>
        <begin position="21"/>
        <end position="174"/>
    </location>
</feature>
<name>A0A7S3PWT8_9STRA</name>
<dbReference type="EMBL" id="HBIO01003805">
    <property type="protein sequence ID" value="CAE0457779.1"/>
    <property type="molecule type" value="Transcribed_RNA"/>
</dbReference>
<sequence>MNSIVAIASILCLLFAQAECFQIASSSSLKSNGLSLNRQQRSLVATCTYAKVSGDNDDGGDFKSTTPGEDNYESDIDWDAEWKKVVETKGQDSSSRPGKDFYKNDVQRAAAKASRQASDQISKVKIVKPDINIRSLQGDPKFWIGMLALISIGLALATAPDMSSYSNSNESFYI</sequence>
<feature type="transmembrane region" description="Helical" evidence="1">
    <location>
        <begin position="142"/>
        <end position="159"/>
    </location>
</feature>
<keyword evidence="2" id="KW-0732">Signal</keyword>
<keyword evidence="1" id="KW-1133">Transmembrane helix</keyword>
<gene>
    <name evidence="3" type="ORF">CDEB00056_LOCUS2620</name>
</gene>
<keyword evidence="1" id="KW-0812">Transmembrane</keyword>
<reference evidence="3" key="1">
    <citation type="submission" date="2021-01" db="EMBL/GenBank/DDBJ databases">
        <authorList>
            <person name="Corre E."/>
            <person name="Pelletier E."/>
            <person name="Niang G."/>
            <person name="Scheremetjew M."/>
            <person name="Finn R."/>
            <person name="Kale V."/>
            <person name="Holt S."/>
            <person name="Cochrane G."/>
            <person name="Meng A."/>
            <person name="Brown T."/>
            <person name="Cohen L."/>
        </authorList>
    </citation>
    <scope>NUCLEOTIDE SEQUENCE</scope>
    <source>
        <strain evidence="3">MM31A-1</strain>
    </source>
</reference>
<proteinExistence type="predicted"/>
<evidence type="ECO:0000256" key="1">
    <source>
        <dbReference type="SAM" id="Phobius"/>
    </source>
</evidence>